<name>A0A136JJR7_9PEZI</name>
<proteinExistence type="predicted"/>
<keyword evidence="3" id="KW-1185">Reference proteome</keyword>
<reference evidence="3" key="1">
    <citation type="submission" date="2016-02" db="EMBL/GenBank/DDBJ databases">
        <title>Draft genome sequence of Microdochium bolleyi, a fungal endophyte of beachgrass.</title>
        <authorList>
            <consortium name="DOE Joint Genome Institute"/>
            <person name="David A.S."/>
            <person name="May G."/>
            <person name="Haridas S."/>
            <person name="Lim J."/>
            <person name="Wang M."/>
            <person name="Labutti K."/>
            <person name="Lipzen A."/>
            <person name="Barry K."/>
            <person name="Grigoriev I.V."/>
        </authorList>
    </citation>
    <scope>NUCLEOTIDE SEQUENCE [LARGE SCALE GENOMIC DNA]</scope>
    <source>
        <strain evidence="3">J235TASD1</strain>
    </source>
</reference>
<dbReference type="EMBL" id="KQ964245">
    <property type="protein sequence ID" value="KXJ97376.1"/>
    <property type="molecule type" value="Genomic_DNA"/>
</dbReference>
<sequence length="82" mass="9520">MRRMDARTVLQKFTDFTASRDQNQPHFFFLAGFLFLTHHFWARRGVLELQSMVSSITGASEATRSFYARVLISGRIVFCQLT</sequence>
<keyword evidence="1" id="KW-1133">Transmembrane helix</keyword>
<organism evidence="2 3">
    <name type="scientific">Microdochium bolleyi</name>
    <dbReference type="NCBI Taxonomy" id="196109"/>
    <lineage>
        <taxon>Eukaryota</taxon>
        <taxon>Fungi</taxon>
        <taxon>Dikarya</taxon>
        <taxon>Ascomycota</taxon>
        <taxon>Pezizomycotina</taxon>
        <taxon>Sordariomycetes</taxon>
        <taxon>Xylariomycetidae</taxon>
        <taxon>Xylariales</taxon>
        <taxon>Microdochiaceae</taxon>
        <taxon>Microdochium</taxon>
    </lineage>
</organism>
<dbReference type="Proteomes" id="UP000070501">
    <property type="component" value="Unassembled WGS sequence"/>
</dbReference>
<evidence type="ECO:0000313" key="3">
    <source>
        <dbReference type="Proteomes" id="UP000070501"/>
    </source>
</evidence>
<feature type="transmembrane region" description="Helical" evidence="1">
    <location>
        <begin position="25"/>
        <end position="42"/>
    </location>
</feature>
<keyword evidence="1" id="KW-0812">Transmembrane</keyword>
<protein>
    <submittedName>
        <fullName evidence="2">Uncharacterized protein</fullName>
    </submittedName>
</protein>
<dbReference type="AlphaFoldDB" id="A0A136JJR7"/>
<accession>A0A136JJR7</accession>
<gene>
    <name evidence="2" type="ORF">Micbo1qcDRAFT_7374</name>
</gene>
<evidence type="ECO:0000313" key="2">
    <source>
        <dbReference type="EMBL" id="KXJ97376.1"/>
    </source>
</evidence>
<dbReference type="InParanoid" id="A0A136JJR7"/>
<evidence type="ECO:0000256" key="1">
    <source>
        <dbReference type="SAM" id="Phobius"/>
    </source>
</evidence>
<keyword evidence="1" id="KW-0472">Membrane</keyword>